<reference evidence="2 3" key="1">
    <citation type="journal article" date="2016" name="Nat. Commun.">
        <title>Thousands of microbial genomes shed light on interconnected biogeochemical processes in an aquifer system.</title>
        <authorList>
            <person name="Anantharaman K."/>
            <person name="Brown C.T."/>
            <person name="Hug L.A."/>
            <person name="Sharon I."/>
            <person name="Castelle C.J."/>
            <person name="Probst A.J."/>
            <person name="Thomas B.C."/>
            <person name="Singh A."/>
            <person name="Wilkins M.J."/>
            <person name="Karaoz U."/>
            <person name="Brodie E.L."/>
            <person name="Williams K.H."/>
            <person name="Hubbard S.S."/>
            <person name="Banfield J.F."/>
        </authorList>
    </citation>
    <scope>NUCLEOTIDE SEQUENCE [LARGE SCALE GENOMIC DNA]</scope>
</reference>
<evidence type="ECO:0000313" key="3">
    <source>
        <dbReference type="Proteomes" id="UP000179266"/>
    </source>
</evidence>
<dbReference type="InterPro" id="IPR001753">
    <property type="entry name" value="Enoyl-CoA_hydra/iso"/>
</dbReference>
<organism evidence="2 3">
    <name type="scientific">Candidatus Schekmanbacteria bacterium RBG_13_48_7</name>
    <dbReference type="NCBI Taxonomy" id="1817878"/>
    <lineage>
        <taxon>Bacteria</taxon>
        <taxon>Candidatus Schekmaniibacteriota</taxon>
    </lineage>
</organism>
<dbReference type="Gene3D" id="1.10.12.10">
    <property type="entry name" value="Lyase 2-enoyl-coa Hydratase, Chain A, domain 2"/>
    <property type="match status" value="1"/>
</dbReference>
<dbReference type="InterPro" id="IPR029045">
    <property type="entry name" value="ClpP/crotonase-like_dom_sf"/>
</dbReference>
<accession>A0A1F7RX20</accession>
<dbReference type="InterPro" id="IPR014748">
    <property type="entry name" value="Enoyl-CoA_hydra_C"/>
</dbReference>
<dbReference type="EMBL" id="MGDD01000168">
    <property type="protein sequence ID" value="OGL45608.1"/>
    <property type="molecule type" value="Genomic_DNA"/>
</dbReference>
<dbReference type="SUPFAM" id="SSF52096">
    <property type="entry name" value="ClpP/crotonase"/>
    <property type="match status" value="1"/>
</dbReference>
<dbReference type="InterPro" id="IPR051683">
    <property type="entry name" value="Enoyl-CoA_Hydratase/Isomerase"/>
</dbReference>
<gene>
    <name evidence="2" type="ORF">A2161_12580</name>
</gene>
<dbReference type="PANTHER" id="PTHR42964">
    <property type="entry name" value="ENOYL-COA HYDRATASE"/>
    <property type="match status" value="1"/>
</dbReference>
<dbReference type="Proteomes" id="UP000179266">
    <property type="component" value="Unassembled WGS sequence"/>
</dbReference>
<dbReference type="Gene3D" id="3.90.226.10">
    <property type="entry name" value="2-enoyl-CoA Hydratase, Chain A, domain 1"/>
    <property type="match status" value="1"/>
</dbReference>
<evidence type="ECO:0008006" key="4">
    <source>
        <dbReference type="Google" id="ProtNLM"/>
    </source>
</evidence>
<evidence type="ECO:0000256" key="1">
    <source>
        <dbReference type="ARBA" id="ARBA00005254"/>
    </source>
</evidence>
<proteinExistence type="inferred from homology"/>
<comment type="similarity">
    <text evidence="1">Belongs to the enoyl-CoA hydratase/isomerase family.</text>
</comment>
<sequence length="265" mass="29544">MIKEEYRTLQISIQKNICYLNLNRPKIKNAFDDKMIAELTDVFETIAQSHDIRILILSGNGTGFCAGADLHWMKKMKSFTEEENYSDSLSLAKMIQALYLLPQPAIARINGPVFGGGMGLICACDIAVSVDSAVFAFSEVKLGLVPAVISPYVINKIGESACRELFLTGRRFNADEAKSFRMVHSVVSQDKLDETVNQYIRYLLANGPLAISACKRLLDYLGCKNPLDAAEYTSNLIARLRISPEGQEGIKAFFDKRNPSWFPKD</sequence>
<dbReference type="AlphaFoldDB" id="A0A1F7RX20"/>
<comment type="caution">
    <text evidence="2">The sequence shown here is derived from an EMBL/GenBank/DDBJ whole genome shotgun (WGS) entry which is preliminary data.</text>
</comment>
<protein>
    <recommendedName>
        <fullName evidence="4">Enoyl-CoA hydratase</fullName>
    </recommendedName>
</protein>
<dbReference type="PANTHER" id="PTHR42964:SF1">
    <property type="entry name" value="POLYKETIDE BIOSYNTHESIS ENOYL-COA HYDRATASE PKSH-RELATED"/>
    <property type="match status" value="1"/>
</dbReference>
<dbReference type="GO" id="GO:0003824">
    <property type="term" value="F:catalytic activity"/>
    <property type="evidence" value="ECO:0007669"/>
    <property type="project" value="UniProtKB-ARBA"/>
</dbReference>
<dbReference type="CDD" id="cd06558">
    <property type="entry name" value="crotonase-like"/>
    <property type="match status" value="1"/>
</dbReference>
<name>A0A1F7RX20_9BACT</name>
<evidence type="ECO:0000313" key="2">
    <source>
        <dbReference type="EMBL" id="OGL45608.1"/>
    </source>
</evidence>
<dbReference type="Pfam" id="PF00378">
    <property type="entry name" value="ECH_1"/>
    <property type="match status" value="1"/>
</dbReference>